<dbReference type="InterPro" id="IPR049900">
    <property type="entry name" value="PKS_mFAS_DH"/>
</dbReference>
<comment type="catalytic activity">
    <reaction evidence="44">
        <text>(2E)-octadecenoyl-[ACP] + NADPH + H(+) = octadecanoyl-[ACP] + NADP(+)</text>
        <dbReference type="Rhea" id="RHEA:41928"/>
        <dbReference type="Rhea" id="RHEA-COMP:9655"/>
        <dbReference type="Rhea" id="RHEA-COMP:9656"/>
        <dbReference type="ChEBI" id="CHEBI:15378"/>
        <dbReference type="ChEBI" id="CHEBI:57783"/>
        <dbReference type="ChEBI" id="CHEBI:58349"/>
        <dbReference type="ChEBI" id="CHEBI:78489"/>
        <dbReference type="ChEBI" id="CHEBI:78495"/>
    </reaction>
    <physiologicalReaction direction="left-to-right" evidence="44">
        <dbReference type="Rhea" id="RHEA:41929"/>
    </physiologicalReaction>
</comment>
<dbReference type="SUPFAM" id="SSF53474">
    <property type="entry name" value="alpha/beta-Hydrolases"/>
    <property type="match status" value="1"/>
</dbReference>
<evidence type="ECO:0000256" key="9">
    <source>
        <dbReference type="ARBA" id="ARBA00023194"/>
    </source>
</evidence>
<dbReference type="InterPro" id="IPR016035">
    <property type="entry name" value="Acyl_Trfase/lysoPLipase"/>
</dbReference>
<dbReference type="InterPro" id="IPR029058">
    <property type="entry name" value="AB_hydrolase_fold"/>
</dbReference>
<evidence type="ECO:0000256" key="49">
    <source>
        <dbReference type="ARBA" id="ARBA00049422"/>
    </source>
</evidence>
<dbReference type="InterPro" id="IPR015083">
    <property type="entry name" value="NorB/c/GfsB-D-like_docking"/>
</dbReference>
<reference evidence="59" key="1">
    <citation type="submission" date="2008-05" db="EMBL/GenBank/DDBJ databases">
        <title>A type I/type III polyketide synthase hybrid biosynthetic pathway for the structurally unique ansa compound kendomycin.</title>
        <authorList>
            <person name="Wenzel S.C."/>
            <person name="Bode H.B."/>
            <person name="Kochems I."/>
            <person name="Mueller R."/>
        </authorList>
    </citation>
    <scope>NUCLEOTIDE SEQUENCE</scope>
    <source>
        <strain evidence="59">3844-33C</strain>
    </source>
</reference>
<gene>
    <name evidence="59" type="primary">ken14</name>
</gene>
<comment type="catalytic activity">
    <reaction evidence="45">
        <text>decanoyl-[ACP] + malonyl-[ACP] + H(+) = 3-oxododecanoyl-[ACP] + holo-[ACP] + CO2</text>
        <dbReference type="Rhea" id="RHEA:41868"/>
        <dbReference type="Rhea" id="RHEA-COMP:9623"/>
        <dbReference type="Rhea" id="RHEA-COMP:9640"/>
        <dbReference type="Rhea" id="RHEA-COMP:9641"/>
        <dbReference type="Rhea" id="RHEA-COMP:9685"/>
        <dbReference type="ChEBI" id="CHEBI:15378"/>
        <dbReference type="ChEBI" id="CHEBI:16526"/>
        <dbReference type="ChEBI" id="CHEBI:64479"/>
        <dbReference type="ChEBI" id="CHEBI:78449"/>
        <dbReference type="ChEBI" id="CHEBI:78468"/>
        <dbReference type="ChEBI" id="CHEBI:78469"/>
    </reaction>
    <physiologicalReaction direction="left-to-right" evidence="45">
        <dbReference type="Rhea" id="RHEA:41869"/>
    </physiologicalReaction>
</comment>
<protein>
    <submittedName>
        <fullName evidence="59">Type I polyketide synthase, modules 7-8</fullName>
    </submittedName>
</protein>
<dbReference type="SMART" id="SM00824">
    <property type="entry name" value="PKS_TE"/>
    <property type="match status" value="1"/>
</dbReference>
<evidence type="ECO:0000256" key="6">
    <source>
        <dbReference type="ARBA" id="ARBA00022679"/>
    </source>
</evidence>
<proteinExistence type="predicted"/>
<comment type="catalytic activity">
    <reaction evidence="27">
        <text>tetradecanoyl-[ACP] + malonyl-[ACP] + H(+) = 3-oxohexadecanoyl-[ACP] + holo-[ACP] + CO2</text>
        <dbReference type="Rhea" id="RHEA:41900"/>
        <dbReference type="Rhea" id="RHEA-COMP:9623"/>
        <dbReference type="Rhea" id="RHEA-COMP:9648"/>
        <dbReference type="Rhea" id="RHEA-COMP:9649"/>
        <dbReference type="Rhea" id="RHEA-COMP:9685"/>
        <dbReference type="ChEBI" id="CHEBI:15378"/>
        <dbReference type="ChEBI" id="CHEBI:16526"/>
        <dbReference type="ChEBI" id="CHEBI:64479"/>
        <dbReference type="ChEBI" id="CHEBI:78449"/>
        <dbReference type="ChEBI" id="CHEBI:78477"/>
        <dbReference type="ChEBI" id="CHEBI:78478"/>
    </reaction>
    <physiologicalReaction direction="left-to-right" evidence="27">
        <dbReference type="Rhea" id="RHEA:41901"/>
    </physiologicalReaction>
</comment>
<comment type="catalytic activity">
    <reaction evidence="34">
        <text>hexadecanoyl-[ACP] + malonyl-[ACP] + H(+) = 3-oxooctadecanoyl-[ACP] + holo-[ACP] + CO2</text>
        <dbReference type="Rhea" id="RHEA:41916"/>
        <dbReference type="Rhea" id="RHEA-COMP:9623"/>
        <dbReference type="Rhea" id="RHEA-COMP:9652"/>
        <dbReference type="Rhea" id="RHEA-COMP:9653"/>
        <dbReference type="Rhea" id="RHEA-COMP:9685"/>
        <dbReference type="ChEBI" id="CHEBI:15378"/>
        <dbReference type="ChEBI" id="CHEBI:16526"/>
        <dbReference type="ChEBI" id="CHEBI:64479"/>
        <dbReference type="ChEBI" id="CHEBI:78449"/>
        <dbReference type="ChEBI" id="CHEBI:78483"/>
        <dbReference type="ChEBI" id="CHEBI:78487"/>
    </reaction>
    <physiologicalReaction direction="left-to-right" evidence="34">
        <dbReference type="Rhea" id="RHEA:41917"/>
    </physiologicalReaction>
</comment>
<dbReference type="InterPro" id="IPR014043">
    <property type="entry name" value="Acyl_transferase_dom"/>
</dbReference>
<evidence type="ECO:0000256" key="18">
    <source>
        <dbReference type="ARBA" id="ARBA00023398"/>
    </source>
</evidence>
<dbReference type="FunFam" id="3.40.47.10:FF:000019">
    <property type="entry name" value="Polyketide synthase type I"/>
    <property type="match status" value="2"/>
</dbReference>
<dbReference type="Pfam" id="PF08659">
    <property type="entry name" value="KR"/>
    <property type="match status" value="1"/>
</dbReference>
<dbReference type="SUPFAM" id="SSF51735">
    <property type="entry name" value="NAD(P)-binding Rossmann-fold domains"/>
    <property type="match status" value="3"/>
</dbReference>
<organism evidence="59">
    <name type="scientific">Streptomyces violaceoruber</name>
    <dbReference type="NCBI Taxonomy" id="1935"/>
    <lineage>
        <taxon>Bacteria</taxon>
        <taxon>Bacillati</taxon>
        <taxon>Actinomycetota</taxon>
        <taxon>Actinomycetes</taxon>
        <taxon>Kitasatosporales</taxon>
        <taxon>Streptomycetaceae</taxon>
        <taxon>Streptomyces</taxon>
        <taxon>Streptomyces violaceoruber group</taxon>
    </lineage>
</organism>
<evidence type="ECO:0000256" key="13">
    <source>
        <dbReference type="ARBA" id="ARBA00023332"/>
    </source>
</evidence>
<comment type="catalytic activity">
    <reaction evidence="47">
        <text>3-oxododecanoyl-[ACP] + NADPH + H(+) = (3R)-hydroxydodecanoyl-[ACP] + NADP(+)</text>
        <dbReference type="Rhea" id="RHEA:41872"/>
        <dbReference type="Rhea" id="RHEA-COMP:9641"/>
        <dbReference type="Rhea" id="RHEA-COMP:9642"/>
        <dbReference type="ChEBI" id="CHEBI:15378"/>
        <dbReference type="ChEBI" id="CHEBI:57783"/>
        <dbReference type="ChEBI" id="CHEBI:58349"/>
        <dbReference type="ChEBI" id="CHEBI:78469"/>
        <dbReference type="ChEBI" id="CHEBI:78470"/>
    </reaction>
    <physiologicalReaction direction="left-to-right" evidence="47">
        <dbReference type="Rhea" id="RHEA:41873"/>
    </physiologicalReaction>
</comment>
<dbReference type="GO" id="GO:0004313">
    <property type="term" value="F:[acyl-carrier-protein] S-acetyltransferase activity"/>
    <property type="evidence" value="ECO:0007669"/>
    <property type="project" value="UniProtKB-EC"/>
</dbReference>
<comment type="catalytic activity">
    <reaction evidence="31">
        <text>(2E)-hexenoyl-[ACP] + NADPH + H(+) = hexanoyl-[ACP] + NADP(+)</text>
        <dbReference type="Rhea" id="RHEA:41832"/>
        <dbReference type="Rhea" id="RHEA-COMP:9631"/>
        <dbReference type="Rhea" id="RHEA-COMP:9632"/>
        <dbReference type="ChEBI" id="CHEBI:15378"/>
        <dbReference type="ChEBI" id="CHEBI:57783"/>
        <dbReference type="ChEBI" id="CHEBI:58349"/>
        <dbReference type="ChEBI" id="CHEBI:78458"/>
        <dbReference type="ChEBI" id="CHEBI:78459"/>
    </reaction>
    <physiologicalReaction direction="left-to-right" evidence="31">
        <dbReference type="Rhea" id="RHEA:41833"/>
    </physiologicalReaction>
</comment>
<comment type="catalytic activity">
    <reaction evidence="39">
        <text>3-oxohexanoyl-[ACP] + NADPH + H(+) = (3R)-hydroxyhexanoyl-[ACP] + NADP(+)</text>
        <dbReference type="Rhea" id="RHEA:41824"/>
        <dbReference type="Rhea" id="RHEA-COMP:9629"/>
        <dbReference type="Rhea" id="RHEA-COMP:9630"/>
        <dbReference type="ChEBI" id="CHEBI:15378"/>
        <dbReference type="ChEBI" id="CHEBI:57783"/>
        <dbReference type="ChEBI" id="CHEBI:58349"/>
        <dbReference type="ChEBI" id="CHEBI:78456"/>
        <dbReference type="ChEBI" id="CHEBI:78457"/>
    </reaction>
    <physiologicalReaction direction="left-to-right" evidence="39">
        <dbReference type="Rhea" id="RHEA:41825"/>
    </physiologicalReaction>
</comment>
<dbReference type="InterPro" id="IPR018201">
    <property type="entry name" value="Ketoacyl_synth_AS"/>
</dbReference>
<comment type="catalytic activity">
    <reaction evidence="49">
        <text>3-oxooctanoyl-[ACP] + NADPH + H(+) = (3R)-hydroxyoctanoyl-[ACP] + NADP(+)</text>
        <dbReference type="Rhea" id="RHEA:41840"/>
        <dbReference type="Rhea" id="RHEA-COMP:9633"/>
        <dbReference type="Rhea" id="RHEA-COMP:9634"/>
        <dbReference type="ChEBI" id="CHEBI:15378"/>
        <dbReference type="ChEBI" id="CHEBI:57783"/>
        <dbReference type="ChEBI" id="CHEBI:58349"/>
        <dbReference type="ChEBI" id="CHEBI:78460"/>
        <dbReference type="ChEBI" id="CHEBI:78461"/>
    </reaction>
    <physiologicalReaction direction="left-to-right" evidence="49">
        <dbReference type="Rhea" id="RHEA:41841"/>
    </physiologicalReaction>
</comment>
<dbReference type="PROSITE" id="PS52019">
    <property type="entry name" value="PKS_MFAS_DH"/>
    <property type="match status" value="1"/>
</dbReference>
<evidence type="ECO:0000256" key="30">
    <source>
        <dbReference type="ARBA" id="ARBA00047810"/>
    </source>
</evidence>
<evidence type="ECO:0000259" key="57">
    <source>
        <dbReference type="PROSITE" id="PS52004"/>
    </source>
</evidence>
<evidence type="ECO:0000256" key="21">
    <source>
        <dbReference type="ARBA" id="ARBA00023402"/>
    </source>
</evidence>
<evidence type="ECO:0000256" key="4">
    <source>
        <dbReference type="ARBA" id="ARBA00022450"/>
    </source>
</evidence>
<evidence type="ECO:0000256" key="15">
    <source>
        <dbReference type="ARBA" id="ARBA00023373"/>
    </source>
</evidence>
<dbReference type="Gene3D" id="3.90.180.10">
    <property type="entry name" value="Medium-chain alcohol dehydrogenases, catalytic domain"/>
    <property type="match status" value="1"/>
</dbReference>
<dbReference type="GO" id="GO:0016297">
    <property type="term" value="F:fatty acyl-[ACP] hydrolase activity"/>
    <property type="evidence" value="ECO:0007669"/>
    <property type="project" value="UniProtKB-EC"/>
</dbReference>
<dbReference type="SMART" id="SM00829">
    <property type="entry name" value="PKS_ER"/>
    <property type="match status" value="1"/>
</dbReference>
<evidence type="ECO:0000256" key="44">
    <source>
        <dbReference type="ARBA" id="ARBA00049019"/>
    </source>
</evidence>
<comment type="catalytic activity">
    <reaction evidence="46">
        <text>(2E)-tetradecenoyl-[ACP] + NADPH + H(+) = tetradecanoyl-[ACP] + NADP(+)</text>
        <dbReference type="Rhea" id="RHEA:41896"/>
        <dbReference type="Rhea" id="RHEA-COMP:9647"/>
        <dbReference type="Rhea" id="RHEA-COMP:9648"/>
        <dbReference type="ChEBI" id="CHEBI:15378"/>
        <dbReference type="ChEBI" id="CHEBI:57783"/>
        <dbReference type="ChEBI" id="CHEBI:58349"/>
        <dbReference type="ChEBI" id="CHEBI:78475"/>
        <dbReference type="ChEBI" id="CHEBI:78477"/>
    </reaction>
    <physiologicalReaction direction="left-to-right" evidence="46">
        <dbReference type="Rhea" id="RHEA:41897"/>
    </physiologicalReaction>
</comment>
<evidence type="ECO:0000256" key="41">
    <source>
        <dbReference type="ARBA" id="ARBA00048691"/>
    </source>
</evidence>
<dbReference type="CDD" id="cd05195">
    <property type="entry name" value="enoyl_red"/>
    <property type="match status" value="1"/>
</dbReference>
<evidence type="ECO:0000256" key="16">
    <source>
        <dbReference type="ARBA" id="ARBA00023388"/>
    </source>
</evidence>
<dbReference type="Pfam" id="PF14765">
    <property type="entry name" value="PS-DH"/>
    <property type="match status" value="1"/>
</dbReference>
<evidence type="ECO:0000256" key="35">
    <source>
        <dbReference type="ARBA" id="ARBA00048281"/>
    </source>
</evidence>
<evidence type="ECO:0000256" key="40">
    <source>
        <dbReference type="ARBA" id="ARBA00048650"/>
    </source>
</evidence>
<dbReference type="Gene3D" id="3.10.129.110">
    <property type="entry name" value="Polyketide synthase dehydratase"/>
    <property type="match status" value="1"/>
</dbReference>
<dbReference type="Pfam" id="PF08990">
    <property type="entry name" value="Docking"/>
    <property type="match status" value="1"/>
</dbReference>
<keyword evidence="12" id="KW-0012">Acyltransferase</keyword>
<comment type="catalytic activity">
    <reaction evidence="29">
        <text>dodecanoyl-[ACP] + malonyl-[ACP] + H(+) = 3-oxotetradecanoyl-[ACP] + holo-[ACP] + CO2</text>
        <dbReference type="Rhea" id="RHEA:41884"/>
        <dbReference type="Rhea" id="RHEA-COMP:9623"/>
        <dbReference type="Rhea" id="RHEA-COMP:9644"/>
        <dbReference type="Rhea" id="RHEA-COMP:9645"/>
        <dbReference type="Rhea" id="RHEA-COMP:9685"/>
        <dbReference type="ChEBI" id="CHEBI:15378"/>
        <dbReference type="ChEBI" id="CHEBI:16526"/>
        <dbReference type="ChEBI" id="CHEBI:64479"/>
        <dbReference type="ChEBI" id="CHEBI:65264"/>
        <dbReference type="ChEBI" id="CHEBI:78449"/>
        <dbReference type="ChEBI" id="CHEBI:78473"/>
    </reaction>
    <physiologicalReaction direction="left-to-right" evidence="29">
        <dbReference type="Rhea" id="RHEA:41885"/>
    </physiologicalReaction>
</comment>
<dbReference type="GO" id="GO:0004315">
    <property type="term" value="F:3-oxoacyl-[acyl-carrier-protein] synthase activity"/>
    <property type="evidence" value="ECO:0007669"/>
    <property type="project" value="UniProtKB-EC"/>
</dbReference>
<dbReference type="InterPro" id="IPR016036">
    <property type="entry name" value="Malonyl_transacylase_ACP-bd"/>
</dbReference>
<evidence type="ECO:0000256" key="55">
    <source>
        <dbReference type="SAM" id="MobiDB-lite"/>
    </source>
</evidence>
<keyword evidence="9" id="KW-0045">Antibiotic biosynthesis</keyword>
<dbReference type="Pfam" id="PF22953">
    <property type="entry name" value="SpnB_Rossmann"/>
    <property type="match status" value="1"/>
</dbReference>
<dbReference type="SMART" id="SM00826">
    <property type="entry name" value="PKS_DH"/>
    <property type="match status" value="1"/>
</dbReference>
<comment type="catalytic activity">
    <reaction evidence="30">
        <text>(2E)-hexadecenoyl-[ACP] + NADPH + H(+) = hexadecanoyl-[ACP] + NADP(+)</text>
        <dbReference type="Rhea" id="RHEA:41912"/>
        <dbReference type="Rhea" id="RHEA-COMP:9651"/>
        <dbReference type="Rhea" id="RHEA-COMP:9652"/>
        <dbReference type="ChEBI" id="CHEBI:15378"/>
        <dbReference type="ChEBI" id="CHEBI:57783"/>
        <dbReference type="ChEBI" id="CHEBI:58349"/>
        <dbReference type="ChEBI" id="CHEBI:78481"/>
        <dbReference type="ChEBI" id="CHEBI:78483"/>
    </reaction>
    <physiologicalReaction direction="left-to-right" evidence="30">
        <dbReference type="Rhea" id="RHEA:41913"/>
    </physiologicalReaction>
</comment>
<comment type="catalytic activity">
    <reaction evidence="32">
        <text>3-oxobutanoyl-[ACP] + NADPH + H(+) = (3R)-hydroxybutanoyl-[ACP] + NADP(+)</text>
        <dbReference type="Rhea" id="RHEA:41804"/>
        <dbReference type="Rhea" id="RHEA-COMP:9625"/>
        <dbReference type="Rhea" id="RHEA-COMP:9626"/>
        <dbReference type="ChEBI" id="CHEBI:15378"/>
        <dbReference type="ChEBI" id="CHEBI:57783"/>
        <dbReference type="ChEBI" id="CHEBI:58349"/>
        <dbReference type="ChEBI" id="CHEBI:78450"/>
        <dbReference type="ChEBI" id="CHEBI:78451"/>
    </reaction>
    <physiologicalReaction direction="left-to-right" evidence="32">
        <dbReference type="Rhea" id="RHEA:41805"/>
    </physiologicalReaction>
</comment>
<evidence type="ECO:0000256" key="50">
    <source>
        <dbReference type="ARBA" id="ARBA00049449"/>
    </source>
</evidence>
<dbReference type="PROSITE" id="PS50075">
    <property type="entry name" value="CARRIER"/>
    <property type="match status" value="2"/>
</dbReference>
<dbReference type="GO" id="GO:0004312">
    <property type="term" value="F:fatty acid synthase activity"/>
    <property type="evidence" value="ECO:0007669"/>
    <property type="project" value="TreeGrafter"/>
</dbReference>
<dbReference type="PROSITE" id="PS00606">
    <property type="entry name" value="KS3_1"/>
    <property type="match status" value="2"/>
</dbReference>
<dbReference type="Pfam" id="PF13602">
    <property type="entry name" value="ADH_zinc_N_2"/>
    <property type="match status" value="1"/>
</dbReference>
<dbReference type="InterPro" id="IPR014031">
    <property type="entry name" value="Ketoacyl_synth_C"/>
</dbReference>
<comment type="catalytic activity">
    <reaction evidence="16">
        <text>(3R)-hydroxydecanoyl-[ACP] = (2E)-decenoyl-[ACP] + H2O</text>
        <dbReference type="Rhea" id="RHEA:41860"/>
        <dbReference type="Rhea" id="RHEA-COMP:9638"/>
        <dbReference type="Rhea" id="RHEA-COMP:9639"/>
        <dbReference type="ChEBI" id="CHEBI:15377"/>
        <dbReference type="ChEBI" id="CHEBI:78466"/>
        <dbReference type="ChEBI" id="CHEBI:78467"/>
    </reaction>
    <physiologicalReaction direction="left-to-right" evidence="16">
        <dbReference type="Rhea" id="RHEA:41861"/>
    </physiologicalReaction>
</comment>
<dbReference type="InterPro" id="IPR042104">
    <property type="entry name" value="PKS_dehydratase_sf"/>
</dbReference>
<dbReference type="InterPro" id="IPR049552">
    <property type="entry name" value="PKS_DH_N"/>
</dbReference>
<dbReference type="InterPro" id="IPR016039">
    <property type="entry name" value="Thiolase-like"/>
</dbReference>
<evidence type="ECO:0000256" key="39">
    <source>
        <dbReference type="ARBA" id="ARBA00048571"/>
    </source>
</evidence>
<keyword evidence="11" id="KW-0511">Multifunctional enzyme</keyword>
<comment type="pathway">
    <text evidence="3">Lipid metabolism.</text>
</comment>
<evidence type="ECO:0000256" key="2">
    <source>
        <dbReference type="ARBA" id="ARBA00004792"/>
    </source>
</evidence>
<evidence type="ECO:0000256" key="14">
    <source>
        <dbReference type="ARBA" id="ARBA00023351"/>
    </source>
</evidence>
<feature type="domain" description="Ketosynthase family 3 (KS3)" evidence="57">
    <location>
        <begin position="2112"/>
        <end position="2539"/>
    </location>
</feature>
<dbReference type="CDD" id="cd00833">
    <property type="entry name" value="PKS"/>
    <property type="match status" value="2"/>
</dbReference>
<dbReference type="InterPro" id="IPR050091">
    <property type="entry name" value="PKS_NRPS_Biosynth_Enz"/>
</dbReference>
<dbReference type="InterPro" id="IPR006162">
    <property type="entry name" value="Ppantetheine_attach_site"/>
</dbReference>
<evidence type="ECO:0000256" key="36">
    <source>
        <dbReference type="ARBA" id="ARBA00048289"/>
    </source>
</evidence>
<dbReference type="InterPro" id="IPR011032">
    <property type="entry name" value="GroES-like_sf"/>
</dbReference>
<comment type="catalytic activity">
    <reaction evidence="28">
        <text>(2E)-butenoyl-[ACP] + NADPH + H(+) = butanoyl-[ACP] + NADP(+)</text>
        <dbReference type="Rhea" id="RHEA:41812"/>
        <dbReference type="Rhea" id="RHEA-COMP:9627"/>
        <dbReference type="Rhea" id="RHEA-COMP:9628"/>
        <dbReference type="ChEBI" id="CHEBI:15378"/>
        <dbReference type="ChEBI" id="CHEBI:57783"/>
        <dbReference type="ChEBI" id="CHEBI:58349"/>
        <dbReference type="ChEBI" id="CHEBI:78453"/>
        <dbReference type="ChEBI" id="CHEBI:78454"/>
    </reaction>
    <physiologicalReaction direction="left-to-right" evidence="28">
        <dbReference type="Rhea" id="RHEA:41813"/>
    </physiologicalReaction>
</comment>
<comment type="catalytic activity">
    <reaction evidence="19">
        <text>(3R)-hydroxyoctadecanoyl-[ACP] = (2E)-octadecenoyl-[ACP] + H2O</text>
        <dbReference type="Rhea" id="RHEA:41924"/>
        <dbReference type="Rhea" id="RHEA-COMP:9654"/>
        <dbReference type="Rhea" id="RHEA-COMP:9655"/>
        <dbReference type="ChEBI" id="CHEBI:15377"/>
        <dbReference type="ChEBI" id="CHEBI:78488"/>
        <dbReference type="ChEBI" id="CHEBI:78489"/>
    </reaction>
    <physiologicalReaction direction="left-to-right" evidence="19">
        <dbReference type="Rhea" id="RHEA:41925"/>
    </physiologicalReaction>
</comment>
<evidence type="ECO:0000256" key="48">
    <source>
        <dbReference type="ARBA" id="ARBA00049414"/>
    </source>
</evidence>
<feature type="region of interest" description="N-terminal hotdog fold" evidence="53">
    <location>
        <begin position="925"/>
        <end position="1047"/>
    </location>
</feature>
<dbReference type="Gene3D" id="1.10.1200.10">
    <property type="entry name" value="ACP-like"/>
    <property type="match status" value="2"/>
</dbReference>
<sequence length="3447" mass="359103">MGDSNAQVVEALRASLKENERLRQQQRRLAAAATEPIAIVAMSCRLPGGITSPEELWDLVSSGGDAMSGFPTDRGWDLDNLFDADPDTPGTSYVREGGFVHGLSGFDAAFFGISPREAVAMDPQQRLLLEGAWEAFEHAGLRPETLRGSKTGVFVGAGGADYASLLSGAGEDVEGYVVTSSAGSVASGRLSYTFGLEGPAITVDTACSSSLVALHLAAQSLRQRECDLALVGGVAVMATPGGFVEFSRQRGMAADGRCKAFADAADGTGWGEGVGVLLVERLSDARRNGHRVLAVVRGSAVNQDGASNGLTAPNGPSQERVIRQALADARLEAADVDAVEAHGTGTVLGDPIEAEALLATYGRGRSADRPLWLGSLKSNIGHAQAAAGVAGVIKTVLALRHQLLPRTLHVDAPTRKVDWSAGQVELLTEERSWPRTGQRVRRAGVSSFGVSGTNAHVILEEAPDAEQPREAVTPARLPLPFILSAKTPAALRDQAARLGDFLTTHPGTSLTDVGFTLATGRTAFGHRAVLLGIAGEDTHRALSALRADEDLPGIVTGSGATATPPRGVWVFPGQGSQWVGMAVELAGSLPAFGDELRACGEALRPFVDWELSEVLGDVGALERVDVVQPVLWAVMVSLAAAWRSFGVTPAAVVGHSQGEIAAATVAGVLSRDDGARVVALRARAIAAGLAGRGGMASVALPADEVRALITDRAGLEIAAVNGPAQTVVSGDDVAGLVAECEARGVWAKVIPVDYASHCAHVEEIEAELADLLADVRPQPAQTAMFSTVDGGWVEGPELDGGYWYRNLRRPVGFHTAVMALAGEGFSAFTEISAHPVLVSALSDAVPDGIVSGSLRRDDGGLDRFYAALAEVYVAGVPVDWTPAFGPDARPVADLPTYAFQHESYWLDTAPSRADVSTAGLVATEHAFLRAAVSQAASGEELLTGRLSLKEHPWLADHAVQGTALLPGTAFVELALYAAQYVGLDAVEDLTLEAPLLLTEGETVDVQVAVGPVDEGGRRGVSVFARVGEGVPWVRHAVGVVVPDGSGGEVAGLEVWPPEGAVRLVTEGLYEGLAEGGYGYGPAFRGLRAAWRRGGDLFAEVVLPGESASGEFLVHPALLDAALHVMGVEVGEAGDAGAGGVQLPFSWNDVRVHATGATTLRVHLTRTAPDAPLAILVADAAGRAVLTVGALATRPLAEGGLSRQDAEGRLRDALFRVDWTETPASGTAPDRVGLLGPDAFGLTDALRGTGTEVVPYADMTAVREAAGADGLPENVLCAVLPPQGGAPVQATYDSTRRVLALAQEWLTDELPPEARLVVVTADGVTEPPDSRADDRALADAAVRALLRTAQSEQPGRVALVDLGRDWSAPVLAGALGHADEPELAVCAERLFTRRLARAAGAGLRVPEVAAWRLDVTEPGTLENLALLPAPDAQAPLGEGQIRVAVRATGLNFRDVLITLGMYPGTARLGSEGAGVVTEVGPGVPDLAPGDRVMGLFSGGFGPYAVADRHTVVRVPEGWSFTRAASVPVVFLTAFYALRDVAGVVRGERVLVHAAAGGVGMAAVQLARHWGLEVFATAHPSKWPVVVASGVAGERVASSRELGFEERFAGGVDVVVNSLAREFVDASLGLLGEGGRFVEMGKTDIRDPEEVAGRYPGVRYRAFDLYEAGPERLQQILQELVSLFEAGVLEPLPVLAWDVRRAPEAFRYLSQARHVGKVVLTVPAPVDPEGTVLITGGTGTLGALVARHVVTEWGVRHLLLLSRRGAEAPGAAELVAELGALGAQVGVGVCDAADREALAGVLEGVDPAHPLTAVVHTAGVLDDATIEHLSPARLDTVLRPKADAAWNLHELTRHLDLSAFVLFSSVASTFGNRGQGNYAAANAFLDALAAHRRAAGLPATSLAWGLWAERSGMTGHLDAVDLRRMAQGGVRPLSSDEGLALLDAGARAADAALVPVRLDLAALAAQGRDGTLPPLLRGLVRTPSKRTVRAAAGGTGGAEGGLAERLAGLAAADAERSLLDLVRTHVAAVLGHASADDVEALRTFKEAGFDSLTAVELRNRLTTATGLRLPATLVFDHPTPQALADHLVARLLEQRGETVTTQPPAPVAAAPSSDDPVVIVAASCRFPGGVGSPEDLWDLVADGRHGISDFPADRGWDIDALYDADPGRRGRTYTRSGGFLGEVAEFDPSLFGISPREALAMDPQQRLLLETSWEAFERAGIDPGSLRGSGTGVFVGASGADYVSLGAGAPEEVEGYLGIGSAGSVASGRLSYTFGLEGPAVTVDTACSSALVALHLAAQSLRQGECDLALAAGVTVMATPSLFVEFSRQRGLSPDGQCKAFADAADGAGFAEGAGTLLLERLSDARRNGHRVLAVVRGSAVNQDGASNGLTAPNGPSQERVIRQALANARLTPGDVDVVEAHGTGTRLGDPIEAQALLATYGQDRAGGEPLWLGSVKSNIGHTQAAAGAAGVIKMVMALQHEALPRTLHVDAPTSHVDWSAGAVELLTEGRDWPRTEHRVRRVGVSSFGISGTNAHVVLEEAPVLRSVASEAPEAKGEETGVPAPWILSAATEEAVRAQARRLHDHLAARPDLTARDVGYALARHRARLEHTAVVVGHGREQLLAACADLASGTYTAAATLVRPGQPQGGTAFLFTGQGSQRPGMGGELHAAFPVFADALDETCAHLDPHLDRPLRDLMFAGPGSDEAAAALLDRTEYTQPALFAFEVALYRQFTAWGVRPDFLIGHSVGELAAAHVAGVLPLADAAALIAARGRLMGALPPGGAMLSVRAGETEVAELVAQEDESGQRLGIAAVNGPAATVVSGDEDAVLRLAETARGRGWKTARLRVSHAFHSPHMDAVLDDFRQVASGLSYAEPTIPVVSNLTGEPVGRGEMSGPGYWVRHAREAVRFHDGVRRLHRAGVRRFVEIGPDAVLSTMAQESVGGEAPRRDRRAFLPVQRRTRGEAASLVSAVAQVHAWHGSVDWAAVLPAARAAELPTYAFQRQRYWLDPAPAGAVPGHALGPIAGAAARTAVAGVDGPPGASHAPDRGARLLGLPAAERPAAVLALVRDSAAGILGHPSADAVDPDRELLELGFDSLTAVELRDHLASATGTDLPTTLLFDHPTCADIAEHLLTRLSADGATGPADSGIADLYWSANDAGHYEAATGLLRAVAALRPAFDEDTADRHAPRPLRLARGDARPALVCLPSFSPASGPHEYARFAAALRGDREVWALPEPGFLDGQALPADVDALVAAHAHALATDGPGTAPVLVGRSAAGWIAHALAARLEAEGRPAAALVLLDTYSPDALARRDWVRTAMTRATSGRESALVLRNETRLAATGGYDRIFTGWAPGPLRTPTLLVRAADPFSTELLGLAEEFGDWTAAWEPSHDAVTVPGTHFTILEERSADTAGAVEDWLSTTARTASATPATPVTPANPATSRKDKS</sequence>
<dbReference type="GO" id="GO:0008270">
    <property type="term" value="F:zinc ion binding"/>
    <property type="evidence" value="ECO:0007669"/>
    <property type="project" value="InterPro"/>
</dbReference>
<dbReference type="GO" id="GO:0033068">
    <property type="term" value="P:macrolide biosynthetic process"/>
    <property type="evidence" value="ECO:0007669"/>
    <property type="project" value="UniProtKB-ARBA"/>
</dbReference>
<dbReference type="InterPro" id="IPR020843">
    <property type="entry name" value="ER"/>
</dbReference>
<dbReference type="InterPro" id="IPR002364">
    <property type="entry name" value="Quin_OxRdtase/zeta-crystal_CS"/>
</dbReference>
<evidence type="ECO:0000256" key="54">
    <source>
        <dbReference type="SAM" id="Coils"/>
    </source>
</evidence>
<accession>C0Z475</accession>
<comment type="catalytic activity">
    <reaction evidence="51">
        <text>(2E)-decenoyl-[ACP] + NADPH + H(+) = decanoyl-[ACP] + NADP(+)</text>
        <dbReference type="Rhea" id="RHEA:41864"/>
        <dbReference type="Rhea" id="RHEA-COMP:9639"/>
        <dbReference type="Rhea" id="RHEA-COMP:9640"/>
        <dbReference type="ChEBI" id="CHEBI:15378"/>
        <dbReference type="ChEBI" id="CHEBI:57783"/>
        <dbReference type="ChEBI" id="CHEBI:58349"/>
        <dbReference type="ChEBI" id="CHEBI:78467"/>
        <dbReference type="ChEBI" id="CHEBI:78468"/>
    </reaction>
    <physiologicalReaction direction="left-to-right" evidence="51">
        <dbReference type="Rhea" id="RHEA:41865"/>
    </physiologicalReaction>
</comment>
<evidence type="ECO:0000256" key="53">
    <source>
        <dbReference type="PROSITE-ProRule" id="PRU01363"/>
    </source>
</evidence>
<evidence type="ECO:0000256" key="31">
    <source>
        <dbReference type="ARBA" id="ARBA00047897"/>
    </source>
</evidence>
<dbReference type="PROSITE" id="PS00012">
    <property type="entry name" value="PHOSPHOPANTETHEINE"/>
    <property type="match status" value="2"/>
</dbReference>
<dbReference type="SUPFAM" id="SSF50129">
    <property type="entry name" value="GroES-like"/>
    <property type="match status" value="1"/>
</dbReference>
<comment type="catalytic activity">
    <reaction evidence="14">
        <text>(3R)-hydroxydodecanoyl-[ACP] = (2E)-dodecenoyl-[ACP] + H2O</text>
        <dbReference type="Rhea" id="RHEA:41876"/>
        <dbReference type="Rhea" id="RHEA-COMP:9642"/>
        <dbReference type="Rhea" id="RHEA-COMP:9643"/>
        <dbReference type="ChEBI" id="CHEBI:15377"/>
        <dbReference type="ChEBI" id="CHEBI:78470"/>
        <dbReference type="ChEBI" id="CHEBI:78472"/>
    </reaction>
    <physiologicalReaction direction="left-to-right" evidence="14">
        <dbReference type="Rhea" id="RHEA:41877"/>
    </physiologicalReaction>
</comment>
<dbReference type="Pfam" id="PF21089">
    <property type="entry name" value="PKS_DH_N"/>
    <property type="match status" value="1"/>
</dbReference>
<evidence type="ECO:0000256" key="19">
    <source>
        <dbReference type="ARBA" id="ARBA00023399"/>
    </source>
</evidence>
<comment type="catalytic activity">
    <reaction evidence="33">
        <text>acetyl-[ACP] + malonyl-[ACP] + H(+) = 3-oxobutanoyl-[ACP] + holo-[ACP] + CO2</text>
        <dbReference type="Rhea" id="RHEA:41800"/>
        <dbReference type="Rhea" id="RHEA-COMP:9621"/>
        <dbReference type="Rhea" id="RHEA-COMP:9623"/>
        <dbReference type="Rhea" id="RHEA-COMP:9625"/>
        <dbReference type="Rhea" id="RHEA-COMP:9685"/>
        <dbReference type="ChEBI" id="CHEBI:15378"/>
        <dbReference type="ChEBI" id="CHEBI:16526"/>
        <dbReference type="ChEBI" id="CHEBI:64479"/>
        <dbReference type="ChEBI" id="CHEBI:78446"/>
        <dbReference type="ChEBI" id="CHEBI:78449"/>
        <dbReference type="ChEBI" id="CHEBI:78450"/>
    </reaction>
    <physiologicalReaction direction="left-to-right" evidence="33">
        <dbReference type="Rhea" id="RHEA:41801"/>
    </physiologicalReaction>
</comment>
<evidence type="ECO:0000256" key="10">
    <source>
        <dbReference type="ARBA" id="ARBA00023239"/>
    </source>
</evidence>
<evidence type="ECO:0000313" key="59">
    <source>
        <dbReference type="EMBL" id="CAQ52624.1"/>
    </source>
</evidence>
<dbReference type="InterPro" id="IPR020807">
    <property type="entry name" value="PKS_DH"/>
</dbReference>
<dbReference type="InterPro" id="IPR036291">
    <property type="entry name" value="NAD(P)-bd_dom_sf"/>
</dbReference>
<comment type="catalytic activity">
    <reaction evidence="36">
        <text>tetradecanoyl-[ACP] + H2O = tetradecanoate + holo-[ACP] + H(+)</text>
        <dbReference type="Rhea" id="RHEA:30123"/>
        <dbReference type="Rhea" id="RHEA-COMP:9648"/>
        <dbReference type="Rhea" id="RHEA-COMP:9685"/>
        <dbReference type="ChEBI" id="CHEBI:15377"/>
        <dbReference type="ChEBI" id="CHEBI:15378"/>
        <dbReference type="ChEBI" id="CHEBI:30807"/>
        <dbReference type="ChEBI" id="CHEBI:64479"/>
        <dbReference type="ChEBI" id="CHEBI:78477"/>
        <dbReference type="EC" id="3.1.2.14"/>
    </reaction>
    <physiologicalReaction direction="left-to-right" evidence="36">
        <dbReference type="Rhea" id="RHEA:30124"/>
    </physiologicalReaction>
</comment>
<evidence type="ECO:0000256" key="34">
    <source>
        <dbReference type="ARBA" id="ARBA00048051"/>
    </source>
</evidence>
<evidence type="ECO:0000256" key="5">
    <source>
        <dbReference type="ARBA" id="ARBA00022553"/>
    </source>
</evidence>
<evidence type="ECO:0000256" key="23">
    <source>
        <dbReference type="ARBA" id="ARBA00047300"/>
    </source>
</evidence>
<evidence type="ECO:0000256" key="12">
    <source>
        <dbReference type="ARBA" id="ARBA00023315"/>
    </source>
</evidence>
<comment type="catalytic activity">
    <reaction evidence="17">
        <text>a (3R)-hydroxyacyl-[ACP] = a (2E)-enoyl-[ACP] + H2O</text>
        <dbReference type="Rhea" id="RHEA:13097"/>
        <dbReference type="Rhea" id="RHEA-COMP:9925"/>
        <dbReference type="Rhea" id="RHEA-COMP:9945"/>
        <dbReference type="ChEBI" id="CHEBI:15377"/>
        <dbReference type="ChEBI" id="CHEBI:78784"/>
        <dbReference type="ChEBI" id="CHEBI:78827"/>
        <dbReference type="EC" id="4.2.1.59"/>
    </reaction>
    <physiologicalReaction direction="left-to-right" evidence="17">
        <dbReference type="Rhea" id="RHEA:13098"/>
    </physiologicalReaction>
</comment>
<comment type="catalytic activity">
    <reaction evidence="48">
        <text>3-oxohexadecanoyl-[ACP] + NADPH + H(+) = (3R)-hydroxyhexadecanoyl-[ACP] + NADP(+)</text>
        <dbReference type="Rhea" id="RHEA:41904"/>
        <dbReference type="Rhea" id="RHEA-COMP:9649"/>
        <dbReference type="Rhea" id="RHEA-COMP:9650"/>
        <dbReference type="ChEBI" id="CHEBI:15378"/>
        <dbReference type="ChEBI" id="CHEBI:57783"/>
        <dbReference type="ChEBI" id="CHEBI:58349"/>
        <dbReference type="ChEBI" id="CHEBI:78478"/>
        <dbReference type="ChEBI" id="CHEBI:78480"/>
    </reaction>
    <physiologicalReaction direction="left-to-right" evidence="48">
        <dbReference type="Rhea" id="RHEA:41905"/>
    </physiologicalReaction>
</comment>
<comment type="catalytic activity">
    <reaction evidence="15">
        <text>(3R)-hydroxyhexanoyl-[ACP] = (2E)-hexenoyl-[ACP] + H2O</text>
        <dbReference type="Rhea" id="RHEA:41828"/>
        <dbReference type="Rhea" id="RHEA-COMP:9630"/>
        <dbReference type="Rhea" id="RHEA-COMP:9631"/>
        <dbReference type="ChEBI" id="CHEBI:15377"/>
        <dbReference type="ChEBI" id="CHEBI:78457"/>
        <dbReference type="ChEBI" id="CHEBI:78458"/>
    </reaction>
    <physiologicalReaction direction="left-to-right" evidence="15">
        <dbReference type="Rhea" id="RHEA:41829"/>
    </physiologicalReaction>
</comment>
<dbReference type="InterPro" id="IPR049551">
    <property type="entry name" value="PKS_DH_C"/>
</dbReference>
<evidence type="ECO:0000256" key="47">
    <source>
        <dbReference type="ARBA" id="ARBA00049263"/>
    </source>
</evidence>
<dbReference type="SUPFAM" id="SSF53901">
    <property type="entry name" value="Thiolase-like"/>
    <property type="match status" value="2"/>
</dbReference>
<evidence type="ECO:0000256" key="37">
    <source>
        <dbReference type="ARBA" id="ARBA00048420"/>
    </source>
</evidence>
<dbReference type="EMBL" id="AM992894">
    <property type="protein sequence ID" value="CAQ52624.1"/>
    <property type="molecule type" value="Genomic_DNA"/>
</dbReference>
<evidence type="ECO:0000256" key="29">
    <source>
        <dbReference type="ARBA" id="ARBA00047578"/>
    </source>
</evidence>
<dbReference type="GO" id="GO:0031177">
    <property type="term" value="F:phosphopantetheine binding"/>
    <property type="evidence" value="ECO:0007669"/>
    <property type="project" value="InterPro"/>
</dbReference>
<dbReference type="SUPFAM" id="SSF47336">
    <property type="entry name" value="ACP-like"/>
    <property type="match status" value="1"/>
</dbReference>
<comment type="pathway">
    <text evidence="2">Antibiotic biosynthesis.</text>
</comment>
<keyword evidence="6" id="KW-0808">Transferase</keyword>
<dbReference type="CDD" id="cd08956">
    <property type="entry name" value="KR_3_FAS_SDR_x"/>
    <property type="match status" value="1"/>
</dbReference>
<evidence type="ECO:0000256" key="22">
    <source>
        <dbReference type="ARBA" id="ARBA00023442"/>
    </source>
</evidence>
<evidence type="ECO:0000256" key="26">
    <source>
        <dbReference type="ARBA" id="ARBA00047440"/>
    </source>
</evidence>
<dbReference type="InterPro" id="IPR013154">
    <property type="entry name" value="ADH-like_N"/>
</dbReference>
<evidence type="ECO:0000256" key="25">
    <source>
        <dbReference type="ARBA" id="ARBA00047400"/>
    </source>
</evidence>
<dbReference type="InterPro" id="IPR032821">
    <property type="entry name" value="PKS_assoc"/>
</dbReference>
<comment type="catalytic activity">
    <reaction evidence="40">
        <text>a 2,3-saturated acyl-[ACP] + NADP(+) = a (2E)-enoyl-[ACP] + NADPH + H(+)</text>
        <dbReference type="Rhea" id="RHEA:22564"/>
        <dbReference type="Rhea" id="RHEA-COMP:9925"/>
        <dbReference type="Rhea" id="RHEA-COMP:9926"/>
        <dbReference type="ChEBI" id="CHEBI:15378"/>
        <dbReference type="ChEBI" id="CHEBI:57783"/>
        <dbReference type="ChEBI" id="CHEBI:58349"/>
        <dbReference type="ChEBI" id="CHEBI:78784"/>
        <dbReference type="ChEBI" id="CHEBI:78785"/>
        <dbReference type="EC" id="1.3.1.39"/>
    </reaction>
    <physiologicalReaction direction="right-to-left" evidence="40">
        <dbReference type="Rhea" id="RHEA:22566"/>
    </physiologicalReaction>
</comment>
<keyword evidence="5" id="KW-0597">Phosphoprotein</keyword>
<dbReference type="Pfam" id="PF00109">
    <property type="entry name" value="ketoacyl-synt"/>
    <property type="match status" value="2"/>
</dbReference>
<dbReference type="Pfam" id="PF16197">
    <property type="entry name" value="KAsynt_C_assoc"/>
    <property type="match status" value="2"/>
</dbReference>
<dbReference type="FunFam" id="3.90.180.10:FF:000032">
    <property type="entry name" value="Probable polyketide synthase pks1"/>
    <property type="match status" value="1"/>
</dbReference>
<comment type="catalytic activity">
    <reaction evidence="43">
        <text>3-oxotetradecanoyl-[ACP] + NADPH + H(+) = (3R)-hydroxytetradecanoyl-[ACP] + NADP(+)</text>
        <dbReference type="Rhea" id="RHEA:41888"/>
        <dbReference type="Rhea" id="RHEA-COMP:9645"/>
        <dbReference type="Rhea" id="RHEA-COMP:9646"/>
        <dbReference type="ChEBI" id="CHEBI:15378"/>
        <dbReference type="ChEBI" id="CHEBI:57783"/>
        <dbReference type="ChEBI" id="CHEBI:58349"/>
        <dbReference type="ChEBI" id="CHEBI:78473"/>
        <dbReference type="ChEBI" id="CHEBI:78474"/>
    </reaction>
    <physiologicalReaction direction="left-to-right" evidence="43">
        <dbReference type="Rhea" id="RHEA:41889"/>
    </physiologicalReaction>
</comment>
<name>C0Z475_STRVN</name>
<comment type="catalytic activity">
    <reaction evidence="26">
        <text>3-oxodecanoyl-[ACP] + NADPH + H(+) = (3R)-hydroxydecanoyl-[ACP] + NADP(+)</text>
        <dbReference type="Rhea" id="RHEA:41856"/>
        <dbReference type="Rhea" id="RHEA-COMP:9637"/>
        <dbReference type="Rhea" id="RHEA-COMP:9638"/>
        <dbReference type="ChEBI" id="CHEBI:15378"/>
        <dbReference type="ChEBI" id="CHEBI:57783"/>
        <dbReference type="ChEBI" id="CHEBI:58349"/>
        <dbReference type="ChEBI" id="CHEBI:78464"/>
        <dbReference type="ChEBI" id="CHEBI:78466"/>
    </reaction>
    <physiologicalReaction direction="left-to-right" evidence="26">
        <dbReference type="Rhea" id="RHEA:41857"/>
    </physiologicalReaction>
</comment>
<comment type="catalytic activity">
    <reaction evidence="38">
        <text>a fatty acyl-[ACP] + malonyl-[ACP] + H(+) = a 3-oxoacyl-[ACP] + holo-[ACP] + CO2</text>
        <dbReference type="Rhea" id="RHEA:22836"/>
        <dbReference type="Rhea" id="RHEA-COMP:9623"/>
        <dbReference type="Rhea" id="RHEA-COMP:9685"/>
        <dbReference type="Rhea" id="RHEA-COMP:9916"/>
        <dbReference type="Rhea" id="RHEA-COMP:14125"/>
        <dbReference type="ChEBI" id="CHEBI:15378"/>
        <dbReference type="ChEBI" id="CHEBI:16526"/>
        <dbReference type="ChEBI" id="CHEBI:64479"/>
        <dbReference type="ChEBI" id="CHEBI:78449"/>
        <dbReference type="ChEBI" id="CHEBI:78776"/>
        <dbReference type="ChEBI" id="CHEBI:138651"/>
        <dbReference type="EC" id="2.3.1.41"/>
    </reaction>
    <physiologicalReaction direction="left-to-right" evidence="38">
        <dbReference type="Rhea" id="RHEA:22837"/>
    </physiologicalReaction>
</comment>
<evidence type="ECO:0000256" key="45">
    <source>
        <dbReference type="ARBA" id="ARBA00049109"/>
    </source>
</evidence>
<comment type="catalytic activity">
    <reaction evidence="20">
        <text>(3R)-hydroxyhexadecanoyl-[ACP] = (2E)-hexadecenoyl-[ACP] + H2O</text>
        <dbReference type="Rhea" id="RHEA:41908"/>
        <dbReference type="Rhea" id="RHEA-COMP:9650"/>
        <dbReference type="Rhea" id="RHEA-COMP:9651"/>
        <dbReference type="ChEBI" id="CHEBI:15377"/>
        <dbReference type="ChEBI" id="CHEBI:78480"/>
        <dbReference type="ChEBI" id="CHEBI:78481"/>
    </reaction>
    <physiologicalReaction direction="left-to-right" evidence="20">
        <dbReference type="Rhea" id="RHEA:41909"/>
    </physiologicalReaction>
</comment>
<dbReference type="SUPFAM" id="SSF55048">
    <property type="entry name" value="Probable ACP-binding domain of malonyl-CoA ACP transacylase"/>
    <property type="match status" value="2"/>
</dbReference>
<evidence type="ECO:0000256" key="27">
    <source>
        <dbReference type="ARBA" id="ARBA00047451"/>
    </source>
</evidence>
<evidence type="ECO:0000256" key="52">
    <source>
        <dbReference type="ARBA" id="ARBA00049533"/>
    </source>
</evidence>
<keyword evidence="4" id="KW-0596">Phosphopantetheine</keyword>
<dbReference type="InterPro" id="IPR013968">
    <property type="entry name" value="PKS_KR"/>
</dbReference>
<keyword evidence="7" id="KW-0702">S-nitrosylation</keyword>
<dbReference type="Gene3D" id="3.40.366.10">
    <property type="entry name" value="Malonyl-Coenzyme A Acyl Carrier Protein, domain 2"/>
    <property type="match status" value="2"/>
</dbReference>
<feature type="compositionally biased region" description="Low complexity" evidence="55">
    <location>
        <begin position="3420"/>
        <end position="3441"/>
    </location>
</feature>
<dbReference type="InterPro" id="IPR057326">
    <property type="entry name" value="KR_dom"/>
</dbReference>
<dbReference type="SMART" id="SM01294">
    <property type="entry name" value="PKS_PP_betabranch"/>
    <property type="match status" value="2"/>
</dbReference>
<evidence type="ECO:0000256" key="46">
    <source>
        <dbReference type="ARBA" id="ARBA00049171"/>
    </source>
</evidence>
<dbReference type="SMART" id="SM00822">
    <property type="entry name" value="PKS_KR"/>
    <property type="match status" value="1"/>
</dbReference>
<feature type="domain" description="Carrier" evidence="56">
    <location>
        <begin position="3061"/>
        <end position="3136"/>
    </location>
</feature>
<dbReference type="GO" id="GO:0019171">
    <property type="term" value="F:(3R)-hydroxyacyl-[acyl-carrier-protein] dehydratase activity"/>
    <property type="evidence" value="ECO:0007669"/>
    <property type="project" value="UniProtKB-EC"/>
</dbReference>
<dbReference type="InterPro" id="IPR009081">
    <property type="entry name" value="PP-bd_ACP"/>
</dbReference>
<keyword evidence="54" id="KW-0175">Coiled coil</keyword>
<evidence type="ECO:0000256" key="24">
    <source>
        <dbReference type="ARBA" id="ARBA00047394"/>
    </source>
</evidence>
<dbReference type="SMART" id="SM00827">
    <property type="entry name" value="PKS_AT"/>
    <property type="match status" value="2"/>
</dbReference>
<evidence type="ECO:0000256" key="28">
    <source>
        <dbReference type="ARBA" id="ARBA00047500"/>
    </source>
</evidence>
<dbReference type="SMART" id="SM00823">
    <property type="entry name" value="PKS_PP"/>
    <property type="match status" value="2"/>
</dbReference>
<dbReference type="Gene3D" id="3.40.50.720">
    <property type="entry name" value="NAD(P)-binding Rossmann-like Domain"/>
    <property type="match status" value="3"/>
</dbReference>
<feature type="region of interest" description="Disordered" evidence="55">
    <location>
        <begin position="3419"/>
        <end position="3447"/>
    </location>
</feature>
<evidence type="ECO:0000256" key="43">
    <source>
        <dbReference type="ARBA" id="ARBA00048935"/>
    </source>
</evidence>
<dbReference type="InterPro" id="IPR036736">
    <property type="entry name" value="ACP-like_sf"/>
</dbReference>
<comment type="catalytic activity">
    <reaction evidence="23">
        <text>3-oxooctadecanoyl-[ACP] + NADPH + H(+) = (3R)-hydroxyoctadecanoyl-[ACP] + NADP(+)</text>
        <dbReference type="Rhea" id="RHEA:41920"/>
        <dbReference type="Rhea" id="RHEA-COMP:9653"/>
        <dbReference type="Rhea" id="RHEA-COMP:9654"/>
        <dbReference type="ChEBI" id="CHEBI:15378"/>
        <dbReference type="ChEBI" id="CHEBI:57783"/>
        <dbReference type="ChEBI" id="CHEBI:58349"/>
        <dbReference type="ChEBI" id="CHEBI:78487"/>
        <dbReference type="ChEBI" id="CHEBI:78488"/>
    </reaction>
    <physiologicalReaction direction="left-to-right" evidence="23">
        <dbReference type="Rhea" id="RHEA:41921"/>
    </physiologicalReaction>
</comment>
<dbReference type="Gene3D" id="3.40.47.10">
    <property type="match status" value="2"/>
</dbReference>
<feature type="active site" description="Proton donor; for dehydratase activity" evidence="53">
    <location>
        <position position="1119"/>
    </location>
</feature>
<dbReference type="GO" id="GO:0006633">
    <property type="term" value="P:fatty acid biosynthetic process"/>
    <property type="evidence" value="ECO:0007669"/>
    <property type="project" value="InterPro"/>
</dbReference>
<evidence type="ECO:0000256" key="42">
    <source>
        <dbReference type="ARBA" id="ARBA00048704"/>
    </source>
</evidence>
<evidence type="ECO:0000256" key="38">
    <source>
        <dbReference type="ARBA" id="ARBA00048506"/>
    </source>
</evidence>
<dbReference type="SUPFAM" id="SSF52151">
    <property type="entry name" value="FabD/lysophospholipase-like"/>
    <property type="match status" value="2"/>
</dbReference>
<dbReference type="Pfam" id="PF08240">
    <property type="entry name" value="ADH_N"/>
    <property type="match status" value="1"/>
</dbReference>
<comment type="function">
    <text evidence="22">Fatty acid synthetase is a multifunctional enzyme that catalyzes the de novo biosynthesis of long-chain saturated fatty acids starting from acetyl-CoA and malonyl-CoA in the presence of NADPH. This multifunctional protein contains 7 catalytic activities and a site for the binding of the prosthetic group 4'-phosphopantetheine of the acyl carrier protein ([ACP]) domain.</text>
</comment>
<dbReference type="GO" id="GO:0004316">
    <property type="term" value="F:3-oxoacyl-[acyl-carrier-protein] reductase (NADPH) activity"/>
    <property type="evidence" value="ECO:0007669"/>
    <property type="project" value="UniProtKB-EC"/>
</dbReference>
<evidence type="ECO:0000256" key="7">
    <source>
        <dbReference type="ARBA" id="ARBA00022799"/>
    </source>
</evidence>
<evidence type="ECO:0000256" key="8">
    <source>
        <dbReference type="ARBA" id="ARBA00022898"/>
    </source>
</evidence>
<evidence type="ECO:0000256" key="32">
    <source>
        <dbReference type="ARBA" id="ARBA00047953"/>
    </source>
</evidence>
<comment type="catalytic activity">
    <reaction evidence="18">
        <text>(3R)-hydroxytetradecanoyl-[ACP] = (2E)-tetradecenoyl-[ACP] + H2O</text>
        <dbReference type="Rhea" id="RHEA:41892"/>
        <dbReference type="Rhea" id="RHEA-COMP:9646"/>
        <dbReference type="Rhea" id="RHEA-COMP:9647"/>
        <dbReference type="ChEBI" id="CHEBI:15377"/>
        <dbReference type="ChEBI" id="CHEBI:78474"/>
        <dbReference type="ChEBI" id="CHEBI:78475"/>
    </reaction>
    <physiologicalReaction direction="left-to-right" evidence="18">
        <dbReference type="Rhea" id="RHEA:41893"/>
    </physiologicalReaction>
</comment>
<evidence type="ECO:0000259" key="56">
    <source>
        <dbReference type="PROSITE" id="PS50075"/>
    </source>
</evidence>
<dbReference type="Pfam" id="PF00550">
    <property type="entry name" value="PP-binding"/>
    <property type="match status" value="2"/>
</dbReference>
<comment type="catalytic activity">
    <reaction evidence="35">
        <text>(2E)-dodecenoyl-[ACP] + NADPH + H(+) = dodecanoyl-[ACP] + NADP(+)</text>
        <dbReference type="Rhea" id="RHEA:41880"/>
        <dbReference type="Rhea" id="RHEA-COMP:9643"/>
        <dbReference type="Rhea" id="RHEA-COMP:9644"/>
        <dbReference type="ChEBI" id="CHEBI:15378"/>
        <dbReference type="ChEBI" id="CHEBI:57783"/>
        <dbReference type="ChEBI" id="CHEBI:58349"/>
        <dbReference type="ChEBI" id="CHEBI:65264"/>
        <dbReference type="ChEBI" id="CHEBI:78472"/>
    </reaction>
    <physiologicalReaction direction="left-to-right" evidence="35">
        <dbReference type="Rhea" id="RHEA:41881"/>
    </physiologicalReaction>
</comment>
<dbReference type="InterPro" id="IPR014030">
    <property type="entry name" value="Ketoacyl_synth_N"/>
</dbReference>
<dbReference type="InterPro" id="IPR020802">
    <property type="entry name" value="TesA-like"/>
</dbReference>
<comment type="catalytic activity">
    <reaction evidence="24">
        <text>hexanoyl-[ACP] + malonyl-[ACP] + H(+) = 3-oxooctanoyl-[ACP] + holo-[ACP] + CO2</text>
        <dbReference type="Rhea" id="RHEA:41836"/>
        <dbReference type="Rhea" id="RHEA-COMP:9623"/>
        <dbReference type="Rhea" id="RHEA-COMP:9632"/>
        <dbReference type="Rhea" id="RHEA-COMP:9633"/>
        <dbReference type="Rhea" id="RHEA-COMP:9685"/>
        <dbReference type="ChEBI" id="CHEBI:15378"/>
        <dbReference type="ChEBI" id="CHEBI:16526"/>
        <dbReference type="ChEBI" id="CHEBI:64479"/>
        <dbReference type="ChEBI" id="CHEBI:78449"/>
        <dbReference type="ChEBI" id="CHEBI:78459"/>
        <dbReference type="ChEBI" id="CHEBI:78460"/>
    </reaction>
    <physiologicalReaction direction="left-to-right" evidence="24">
        <dbReference type="Rhea" id="RHEA:41837"/>
    </physiologicalReaction>
</comment>
<dbReference type="InterPro" id="IPR020806">
    <property type="entry name" value="PKS_PP-bd"/>
</dbReference>
<evidence type="ECO:0000256" key="20">
    <source>
        <dbReference type="ARBA" id="ARBA00023401"/>
    </source>
</evidence>
<feature type="domain" description="Ketosynthase family 3 (KS3)" evidence="57">
    <location>
        <begin position="34"/>
        <end position="461"/>
    </location>
</feature>
<keyword evidence="10" id="KW-0456">Lyase</keyword>
<evidence type="ECO:0000256" key="51">
    <source>
        <dbReference type="ARBA" id="ARBA00049521"/>
    </source>
</evidence>
<dbReference type="GO" id="GO:0141148">
    <property type="term" value="F:enoyl-[acyl-carrier-protein] reductase (NADPH) activity"/>
    <property type="evidence" value="ECO:0007669"/>
    <property type="project" value="UniProtKB-EC"/>
</dbReference>
<dbReference type="Pfam" id="PF00975">
    <property type="entry name" value="Thioesterase"/>
    <property type="match status" value="1"/>
</dbReference>
<comment type="catalytic activity">
    <reaction evidence="42">
        <text>hexadecanoyl-[ACP] + H2O = hexadecanoate + holo-[ACP] + H(+)</text>
        <dbReference type="Rhea" id="RHEA:41932"/>
        <dbReference type="Rhea" id="RHEA-COMP:9652"/>
        <dbReference type="Rhea" id="RHEA-COMP:9685"/>
        <dbReference type="ChEBI" id="CHEBI:7896"/>
        <dbReference type="ChEBI" id="CHEBI:15377"/>
        <dbReference type="ChEBI" id="CHEBI:15378"/>
        <dbReference type="ChEBI" id="CHEBI:64479"/>
        <dbReference type="ChEBI" id="CHEBI:78483"/>
        <dbReference type="EC" id="3.1.2.14"/>
    </reaction>
    <physiologicalReaction direction="left-to-right" evidence="42">
        <dbReference type="Rhea" id="RHEA:41933"/>
    </physiologicalReaction>
</comment>
<evidence type="ECO:0000256" key="17">
    <source>
        <dbReference type="ARBA" id="ARBA00023394"/>
    </source>
</evidence>
<dbReference type="InterPro" id="IPR020841">
    <property type="entry name" value="PKS_Beta-ketoAc_synthase_dom"/>
</dbReference>
<feature type="region of interest" description="C-terminal hotdog fold" evidence="53">
    <location>
        <begin position="1060"/>
        <end position="1201"/>
    </location>
</feature>
<feature type="active site" description="Proton acceptor; for dehydratase activity" evidence="53">
    <location>
        <position position="957"/>
    </location>
</feature>
<evidence type="ECO:0000256" key="1">
    <source>
        <dbReference type="ARBA" id="ARBA00001957"/>
    </source>
</evidence>
<comment type="catalytic activity">
    <reaction evidence="25">
        <text>a (3R)-hydroxyacyl-[ACP] + NADP(+) = a 3-oxoacyl-[ACP] + NADPH + H(+)</text>
        <dbReference type="Rhea" id="RHEA:17397"/>
        <dbReference type="Rhea" id="RHEA-COMP:9916"/>
        <dbReference type="Rhea" id="RHEA-COMP:9945"/>
        <dbReference type="ChEBI" id="CHEBI:15378"/>
        <dbReference type="ChEBI" id="CHEBI:57783"/>
        <dbReference type="ChEBI" id="CHEBI:58349"/>
        <dbReference type="ChEBI" id="CHEBI:78776"/>
        <dbReference type="ChEBI" id="CHEBI:78827"/>
        <dbReference type="EC" id="1.1.1.100"/>
    </reaction>
    <physiologicalReaction direction="right-to-left" evidence="25">
        <dbReference type="Rhea" id="RHEA:17399"/>
    </physiologicalReaction>
</comment>
<dbReference type="Gene3D" id="3.30.70.3290">
    <property type="match status" value="2"/>
</dbReference>
<comment type="catalytic activity">
    <reaction evidence="41">
        <text>holo-[ACP] + acetyl-CoA = acetyl-[ACP] + CoA</text>
        <dbReference type="Rhea" id="RHEA:41788"/>
        <dbReference type="Rhea" id="RHEA-COMP:9621"/>
        <dbReference type="Rhea" id="RHEA-COMP:9685"/>
        <dbReference type="ChEBI" id="CHEBI:57287"/>
        <dbReference type="ChEBI" id="CHEBI:57288"/>
        <dbReference type="ChEBI" id="CHEBI:64479"/>
        <dbReference type="ChEBI" id="CHEBI:78446"/>
        <dbReference type="EC" id="2.3.1.38"/>
    </reaction>
    <physiologicalReaction direction="left-to-right" evidence="41">
        <dbReference type="Rhea" id="RHEA:41789"/>
    </physiologicalReaction>
</comment>
<feature type="domain" description="PKS/mFAS DH" evidence="58">
    <location>
        <begin position="925"/>
        <end position="1201"/>
    </location>
</feature>
<dbReference type="Pfam" id="PF02801">
    <property type="entry name" value="Ketoacyl-synt_C"/>
    <property type="match status" value="2"/>
</dbReference>
<comment type="catalytic activity">
    <reaction evidence="13">
        <text>(3R)-hydroxyoctanoyl-[ACP] = (2E)-octenoyl-[ACP] + H2O</text>
        <dbReference type="Rhea" id="RHEA:41844"/>
        <dbReference type="Rhea" id="RHEA-COMP:9634"/>
        <dbReference type="Rhea" id="RHEA-COMP:9635"/>
        <dbReference type="ChEBI" id="CHEBI:15377"/>
        <dbReference type="ChEBI" id="CHEBI:78461"/>
        <dbReference type="ChEBI" id="CHEBI:78462"/>
    </reaction>
    <physiologicalReaction direction="left-to-right" evidence="13">
        <dbReference type="Rhea" id="RHEA:41845"/>
    </physiologicalReaction>
</comment>
<dbReference type="SMART" id="SM00825">
    <property type="entry name" value="PKS_KS"/>
    <property type="match status" value="2"/>
</dbReference>
<dbReference type="FunFam" id="3.40.366.10:FF:000002">
    <property type="entry name" value="Probable polyketide synthase 2"/>
    <property type="match status" value="1"/>
</dbReference>
<evidence type="ECO:0000259" key="58">
    <source>
        <dbReference type="PROSITE" id="PS52019"/>
    </source>
</evidence>
<feature type="domain" description="Carrier" evidence="56">
    <location>
        <begin position="2014"/>
        <end position="2089"/>
    </location>
</feature>
<keyword evidence="8" id="KW-0663">Pyridoxal phosphate</keyword>
<dbReference type="InterPro" id="IPR055123">
    <property type="entry name" value="SpnB-like_Rossmann"/>
</dbReference>
<evidence type="ECO:0000256" key="33">
    <source>
        <dbReference type="ARBA" id="ARBA00047961"/>
    </source>
</evidence>
<comment type="catalytic activity">
    <reaction evidence="21">
        <text>(3R)-hydroxybutanoyl-[ACP] = (2E)-butenoyl-[ACP] + H2O</text>
        <dbReference type="Rhea" id="RHEA:41808"/>
        <dbReference type="Rhea" id="RHEA-COMP:9626"/>
        <dbReference type="Rhea" id="RHEA-COMP:9627"/>
        <dbReference type="ChEBI" id="CHEBI:15377"/>
        <dbReference type="ChEBI" id="CHEBI:78451"/>
        <dbReference type="ChEBI" id="CHEBI:78453"/>
    </reaction>
    <physiologicalReaction direction="left-to-right" evidence="21">
        <dbReference type="Rhea" id="RHEA:41809"/>
    </physiologicalReaction>
</comment>
<dbReference type="PANTHER" id="PTHR43775:SF51">
    <property type="entry name" value="INACTIVE PHENOLPHTHIOCEROL SYNTHESIS POLYKETIDE SYNTHASE TYPE I PKS1-RELATED"/>
    <property type="match status" value="1"/>
</dbReference>
<dbReference type="PROSITE" id="PS01162">
    <property type="entry name" value="QOR_ZETA_CRYSTAL"/>
    <property type="match status" value="1"/>
</dbReference>
<dbReference type="Pfam" id="PF00698">
    <property type="entry name" value="Acyl_transf_1"/>
    <property type="match status" value="2"/>
</dbReference>
<comment type="cofactor">
    <cofactor evidence="1">
        <name>pantetheine 4'-phosphate</name>
        <dbReference type="ChEBI" id="CHEBI:47942"/>
    </cofactor>
</comment>
<dbReference type="InterPro" id="IPR001031">
    <property type="entry name" value="Thioesterase"/>
</dbReference>
<feature type="coiled-coil region" evidence="54">
    <location>
        <begin position="5"/>
        <end position="32"/>
    </location>
</feature>
<comment type="catalytic activity">
    <reaction evidence="37">
        <text>(2E)-octenoyl-[ACP] + NADPH + H(+) = octanoyl-[ACP] + NADP(+)</text>
        <dbReference type="Rhea" id="RHEA:41848"/>
        <dbReference type="Rhea" id="RHEA-COMP:9635"/>
        <dbReference type="Rhea" id="RHEA-COMP:9636"/>
        <dbReference type="ChEBI" id="CHEBI:15378"/>
        <dbReference type="ChEBI" id="CHEBI:57783"/>
        <dbReference type="ChEBI" id="CHEBI:58349"/>
        <dbReference type="ChEBI" id="CHEBI:78462"/>
        <dbReference type="ChEBI" id="CHEBI:78463"/>
    </reaction>
    <physiologicalReaction direction="left-to-right" evidence="37">
        <dbReference type="Rhea" id="RHEA:41849"/>
    </physiologicalReaction>
</comment>
<dbReference type="PROSITE" id="PS52004">
    <property type="entry name" value="KS3_2"/>
    <property type="match status" value="2"/>
</dbReference>
<comment type="catalytic activity">
    <reaction evidence="52">
        <text>octanoyl-[ACP] + malonyl-[ACP] + H(+) = 3-oxodecanoyl-[ACP] + holo-[ACP] + CO2</text>
        <dbReference type="Rhea" id="RHEA:41852"/>
        <dbReference type="Rhea" id="RHEA-COMP:9623"/>
        <dbReference type="Rhea" id="RHEA-COMP:9636"/>
        <dbReference type="Rhea" id="RHEA-COMP:9637"/>
        <dbReference type="Rhea" id="RHEA-COMP:9685"/>
        <dbReference type="ChEBI" id="CHEBI:15378"/>
        <dbReference type="ChEBI" id="CHEBI:16526"/>
        <dbReference type="ChEBI" id="CHEBI:64479"/>
        <dbReference type="ChEBI" id="CHEBI:78449"/>
        <dbReference type="ChEBI" id="CHEBI:78463"/>
        <dbReference type="ChEBI" id="CHEBI:78464"/>
    </reaction>
    <physiologicalReaction direction="left-to-right" evidence="52">
        <dbReference type="Rhea" id="RHEA:41853"/>
    </physiologicalReaction>
</comment>
<dbReference type="PANTHER" id="PTHR43775">
    <property type="entry name" value="FATTY ACID SYNTHASE"/>
    <property type="match status" value="1"/>
</dbReference>
<evidence type="ECO:0000256" key="11">
    <source>
        <dbReference type="ARBA" id="ARBA00023268"/>
    </source>
</evidence>
<dbReference type="InterPro" id="IPR001227">
    <property type="entry name" value="Ac_transferase_dom_sf"/>
</dbReference>
<evidence type="ECO:0000256" key="3">
    <source>
        <dbReference type="ARBA" id="ARBA00005189"/>
    </source>
</evidence>
<dbReference type="FunFam" id="1.10.1200.10:FF:000007">
    <property type="entry name" value="Probable polyketide synthase pks17"/>
    <property type="match status" value="2"/>
</dbReference>
<comment type="catalytic activity">
    <reaction evidence="50">
        <text>butanoyl-[ACP] + malonyl-[ACP] + H(+) = 3-oxohexanoyl-[ACP] + holo-[ACP] + CO2</text>
        <dbReference type="Rhea" id="RHEA:41820"/>
        <dbReference type="Rhea" id="RHEA-COMP:9623"/>
        <dbReference type="Rhea" id="RHEA-COMP:9628"/>
        <dbReference type="Rhea" id="RHEA-COMP:9629"/>
        <dbReference type="Rhea" id="RHEA-COMP:9685"/>
        <dbReference type="ChEBI" id="CHEBI:15378"/>
        <dbReference type="ChEBI" id="CHEBI:16526"/>
        <dbReference type="ChEBI" id="CHEBI:64479"/>
        <dbReference type="ChEBI" id="CHEBI:78449"/>
        <dbReference type="ChEBI" id="CHEBI:78454"/>
        <dbReference type="ChEBI" id="CHEBI:78456"/>
    </reaction>
    <physiologicalReaction direction="left-to-right" evidence="50">
        <dbReference type="Rhea" id="RHEA:41821"/>
    </physiologicalReaction>
</comment>
<dbReference type="Gene3D" id="3.40.50.1820">
    <property type="entry name" value="alpha/beta hydrolase"/>
    <property type="match status" value="1"/>
</dbReference>